<feature type="region of interest" description="Disordered" evidence="1">
    <location>
        <begin position="263"/>
        <end position="302"/>
    </location>
</feature>
<feature type="compositionally biased region" description="Low complexity" evidence="1">
    <location>
        <begin position="411"/>
        <end position="427"/>
    </location>
</feature>
<name>A0A164VYB9_9AGAM</name>
<feature type="compositionally biased region" description="Low complexity" evidence="1">
    <location>
        <begin position="96"/>
        <end position="108"/>
    </location>
</feature>
<dbReference type="EMBL" id="KV419404">
    <property type="protein sequence ID" value="KZS94579.1"/>
    <property type="molecule type" value="Genomic_DNA"/>
</dbReference>
<feature type="region of interest" description="Disordered" evidence="1">
    <location>
        <begin position="401"/>
        <end position="429"/>
    </location>
</feature>
<evidence type="ECO:0000256" key="1">
    <source>
        <dbReference type="SAM" id="MobiDB-lite"/>
    </source>
</evidence>
<reference evidence="2 3" key="1">
    <citation type="journal article" date="2016" name="Mol. Biol. Evol.">
        <title>Comparative Genomics of Early-Diverging Mushroom-Forming Fungi Provides Insights into the Origins of Lignocellulose Decay Capabilities.</title>
        <authorList>
            <person name="Nagy L.G."/>
            <person name="Riley R."/>
            <person name="Tritt A."/>
            <person name="Adam C."/>
            <person name="Daum C."/>
            <person name="Floudas D."/>
            <person name="Sun H."/>
            <person name="Yadav J.S."/>
            <person name="Pangilinan J."/>
            <person name="Larsson K.H."/>
            <person name="Matsuura K."/>
            <person name="Barry K."/>
            <person name="Labutti K."/>
            <person name="Kuo R."/>
            <person name="Ohm R.A."/>
            <person name="Bhattacharya S.S."/>
            <person name="Shirouzu T."/>
            <person name="Yoshinaga Y."/>
            <person name="Martin F.M."/>
            <person name="Grigoriev I.V."/>
            <person name="Hibbett D.S."/>
        </authorList>
    </citation>
    <scope>NUCLEOTIDE SEQUENCE [LARGE SCALE GENOMIC DNA]</scope>
    <source>
        <strain evidence="2 3">HHB9708</strain>
    </source>
</reference>
<protein>
    <submittedName>
        <fullName evidence="2">Uncharacterized protein</fullName>
    </submittedName>
</protein>
<evidence type="ECO:0000313" key="3">
    <source>
        <dbReference type="Proteomes" id="UP000076722"/>
    </source>
</evidence>
<proteinExistence type="predicted"/>
<organism evidence="2 3">
    <name type="scientific">Sistotremastrum niveocremeum HHB9708</name>
    <dbReference type="NCBI Taxonomy" id="1314777"/>
    <lineage>
        <taxon>Eukaryota</taxon>
        <taxon>Fungi</taxon>
        <taxon>Dikarya</taxon>
        <taxon>Basidiomycota</taxon>
        <taxon>Agaricomycotina</taxon>
        <taxon>Agaricomycetes</taxon>
        <taxon>Sistotremastrales</taxon>
        <taxon>Sistotremastraceae</taxon>
        <taxon>Sertulicium</taxon>
        <taxon>Sertulicium niveocremeum</taxon>
    </lineage>
</organism>
<keyword evidence="3" id="KW-1185">Reference proteome</keyword>
<gene>
    <name evidence="2" type="ORF">SISNIDRAFT_484791</name>
</gene>
<accession>A0A164VYB9</accession>
<sequence>MDSMTKRVSVGRTITYATAAKRRRQFPQSSPPKPINEEDTLSLAEMSKRMRKRTRSQGDSQNVPNNTDHVPSSNKRPKLQRTDSRRSNVLTSLDRTQQPLLQNLQLTPRAHTRPAFVIPVDPPDDVEMASEPLADRYSPRKQPANKGAMLTASRKQKENAIVPSLLGSPFNDSTSIRGPSPSKKLPRNATNFSRHKSSDHSSLQSFSKMRRRPSDSRLLNPKKPDQSWLIASHSATEINRLPRTPQPLDIDIDFDHTPNSFFDSAPVGFSTPVQRGPSIDEEEDLPLTPRKLDPEPSDSAPVTLTAESMSFTLPLSDDASTPRPSPQTGHRHVRLSADSIFSSSLVLSVSPTTRAPVTHTPPESSIAPPVFRSTPQKSQLISPSAVTEGDELGDLFSSMGLDEDGMRKCGPTPTSSPTSSQVTSAPATERRVSFDDNVTAIIDPGNSRTRFRIGPKGALKNHDLPDPRPTIRMRIDPDPIPPNDEFDELLLSREHYFHT</sequence>
<feature type="compositionally biased region" description="Polar residues" evidence="1">
    <location>
        <begin position="57"/>
        <end position="74"/>
    </location>
</feature>
<feature type="region of interest" description="Disordered" evidence="1">
    <location>
        <begin position="352"/>
        <end position="375"/>
    </location>
</feature>
<dbReference type="Proteomes" id="UP000076722">
    <property type="component" value="Unassembled WGS sequence"/>
</dbReference>
<evidence type="ECO:0000313" key="2">
    <source>
        <dbReference type="EMBL" id="KZS94579.1"/>
    </source>
</evidence>
<feature type="region of interest" description="Disordered" evidence="1">
    <location>
        <begin position="1"/>
        <end position="228"/>
    </location>
</feature>
<dbReference type="AlphaFoldDB" id="A0A164VYB9"/>
<feature type="region of interest" description="Disordered" evidence="1">
    <location>
        <begin position="445"/>
        <end position="468"/>
    </location>
</feature>